<feature type="domain" description="CBS" evidence="3">
    <location>
        <begin position="72"/>
        <end position="127"/>
    </location>
</feature>
<comment type="caution">
    <text evidence="4">The sequence shown here is derived from an EMBL/GenBank/DDBJ whole genome shotgun (WGS) entry which is preliminary data.</text>
</comment>
<evidence type="ECO:0000313" key="4">
    <source>
        <dbReference type="EMBL" id="RKL68884.1"/>
    </source>
</evidence>
<dbReference type="EMBL" id="PDOE01000001">
    <property type="protein sequence ID" value="RKL68884.1"/>
    <property type="molecule type" value="Genomic_DNA"/>
</dbReference>
<keyword evidence="5" id="KW-1185">Reference proteome</keyword>
<organism evidence="4 5">
    <name type="scientific">Salipaludibacillus neizhouensis</name>
    <dbReference type="NCBI Taxonomy" id="885475"/>
    <lineage>
        <taxon>Bacteria</taxon>
        <taxon>Bacillati</taxon>
        <taxon>Bacillota</taxon>
        <taxon>Bacilli</taxon>
        <taxon>Bacillales</taxon>
        <taxon>Bacillaceae</taxon>
    </lineage>
</organism>
<evidence type="ECO:0000256" key="1">
    <source>
        <dbReference type="ARBA" id="ARBA00023122"/>
    </source>
</evidence>
<evidence type="ECO:0000313" key="5">
    <source>
        <dbReference type="Proteomes" id="UP000281498"/>
    </source>
</evidence>
<dbReference type="SMART" id="SM00116">
    <property type="entry name" value="CBS"/>
    <property type="match status" value="2"/>
</dbReference>
<gene>
    <name evidence="4" type="ORF">CR203_02260</name>
</gene>
<dbReference type="Proteomes" id="UP000281498">
    <property type="component" value="Unassembled WGS sequence"/>
</dbReference>
<feature type="domain" description="CBS" evidence="3">
    <location>
        <begin position="8"/>
        <end position="64"/>
    </location>
</feature>
<dbReference type="PANTHER" id="PTHR43080">
    <property type="entry name" value="CBS DOMAIN-CONTAINING PROTEIN CBSX3, MITOCHONDRIAL"/>
    <property type="match status" value="1"/>
</dbReference>
<dbReference type="PANTHER" id="PTHR43080:SF2">
    <property type="entry name" value="CBS DOMAIN-CONTAINING PROTEIN"/>
    <property type="match status" value="1"/>
</dbReference>
<dbReference type="InterPro" id="IPR000644">
    <property type="entry name" value="CBS_dom"/>
</dbReference>
<dbReference type="Pfam" id="PF00571">
    <property type="entry name" value="CBS"/>
    <property type="match status" value="2"/>
</dbReference>
<dbReference type="CDD" id="cd04622">
    <property type="entry name" value="CBS_pair_HRP1_like"/>
    <property type="match status" value="1"/>
</dbReference>
<dbReference type="InterPro" id="IPR046342">
    <property type="entry name" value="CBS_dom_sf"/>
</dbReference>
<dbReference type="OrthoDB" id="9802114at2"/>
<dbReference type="Gene3D" id="3.10.580.10">
    <property type="entry name" value="CBS-domain"/>
    <property type="match status" value="1"/>
</dbReference>
<dbReference type="AlphaFoldDB" id="A0A3A9K7A5"/>
<dbReference type="SUPFAM" id="SSF54631">
    <property type="entry name" value="CBS-domain pair"/>
    <property type="match status" value="1"/>
</dbReference>
<dbReference type="InterPro" id="IPR051257">
    <property type="entry name" value="Diverse_CBS-Domain"/>
</dbReference>
<dbReference type="RefSeq" id="WP_110936477.1">
    <property type="nucleotide sequence ID" value="NZ_KZ614146.1"/>
</dbReference>
<sequence length="142" mass="15498">MTTLKDIMTEEVDACSPADNIYDVAVKMKNDHVGAIPICVDGKLMGMITDRDIVIRGIAEKLPNTSQAQEVMSDDIFTAQSSMDVTEAAKLMAEHQIRRLPIVDGDKLIGIVSLGDLAVHQSTEHEAAIALSEISELPQYHH</sequence>
<name>A0A3A9K7A5_9BACI</name>
<accession>A0A3A9K7A5</accession>
<proteinExistence type="predicted"/>
<evidence type="ECO:0000259" key="3">
    <source>
        <dbReference type="PROSITE" id="PS51371"/>
    </source>
</evidence>
<evidence type="ECO:0000256" key="2">
    <source>
        <dbReference type="PROSITE-ProRule" id="PRU00703"/>
    </source>
</evidence>
<keyword evidence="1 2" id="KW-0129">CBS domain</keyword>
<dbReference type="PROSITE" id="PS51371">
    <property type="entry name" value="CBS"/>
    <property type="match status" value="2"/>
</dbReference>
<protein>
    <submittedName>
        <fullName evidence="4">CBS domain-containing protein</fullName>
    </submittedName>
</protein>
<reference evidence="4 5" key="1">
    <citation type="submission" date="2017-10" db="EMBL/GenBank/DDBJ databases">
        <title>Bacillus sp. nov., a halophilic bacterium isolated from a Keqin Lake.</title>
        <authorList>
            <person name="Wang H."/>
        </authorList>
    </citation>
    <scope>NUCLEOTIDE SEQUENCE [LARGE SCALE GENOMIC DNA]</scope>
    <source>
        <strain evidence="4 5">KCTC 13187</strain>
    </source>
</reference>